<dbReference type="InterPro" id="IPR035952">
    <property type="entry name" value="Rhomboid-like_sf"/>
</dbReference>
<evidence type="ECO:0000256" key="2">
    <source>
        <dbReference type="ARBA" id="ARBA00009045"/>
    </source>
</evidence>
<evidence type="ECO:0000256" key="6">
    <source>
        <dbReference type="ARBA" id="ARBA00023136"/>
    </source>
</evidence>
<name>A0A369WX10_9GAMM</name>
<evidence type="ECO:0000256" key="7">
    <source>
        <dbReference type="SAM" id="Phobius"/>
    </source>
</evidence>
<feature type="transmembrane region" description="Helical" evidence="7">
    <location>
        <begin position="163"/>
        <end position="182"/>
    </location>
</feature>
<keyword evidence="6 7" id="KW-0472">Membrane</keyword>
<dbReference type="AlphaFoldDB" id="A0A369WX10"/>
<dbReference type="PANTHER" id="PTHR43731:SF14">
    <property type="entry name" value="PRESENILIN-ASSOCIATED RHOMBOID-LIKE PROTEIN, MITOCHONDRIAL"/>
    <property type="match status" value="1"/>
</dbReference>
<keyword evidence="5 7" id="KW-1133">Transmembrane helix</keyword>
<gene>
    <name evidence="9" type="ORF">DV711_05810</name>
</gene>
<evidence type="ECO:0000256" key="4">
    <source>
        <dbReference type="ARBA" id="ARBA00022801"/>
    </source>
</evidence>
<evidence type="ECO:0000256" key="5">
    <source>
        <dbReference type="ARBA" id="ARBA00022989"/>
    </source>
</evidence>
<evidence type="ECO:0000313" key="10">
    <source>
        <dbReference type="Proteomes" id="UP000253769"/>
    </source>
</evidence>
<evidence type="ECO:0000313" key="9">
    <source>
        <dbReference type="EMBL" id="RDE25076.1"/>
    </source>
</evidence>
<protein>
    <submittedName>
        <fullName evidence="9">Rhomboid family intramembrane serine protease</fullName>
    </submittedName>
</protein>
<dbReference type="InterPro" id="IPR022764">
    <property type="entry name" value="Peptidase_S54_rhomboid_dom"/>
</dbReference>
<dbReference type="GO" id="GO:0016020">
    <property type="term" value="C:membrane"/>
    <property type="evidence" value="ECO:0007669"/>
    <property type="project" value="UniProtKB-SubCell"/>
</dbReference>
<comment type="caution">
    <text evidence="9">The sequence shown here is derived from an EMBL/GenBank/DDBJ whole genome shotgun (WGS) entry which is preliminary data.</text>
</comment>
<keyword evidence="4" id="KW-0378">Hydrolase</keyword>
<feature type="transmembrane region" description="Helical" evidence="7">
    <location>
        <begin position="12"/>
        <end position="33"/>
    </location>
</feature>
<evidence type="ECO:0000259" key="8">
    <source>
        <dbReference type="Pfam" id="PF01694"/>
    </source>
</evidence>
<keyword evidence="3 7" id="KW-0812">Transmembrane</keyword>
<dbReference type="SUPFAM" id="SSF144091">
    <property type="entry name" value="Rhomboid-like"/>
    <property type="match status" value="1"/>
</dbReference>
<dbReference type="PANTHER" id="PTHR43731">
    <property type="entry name" value="RHOMBOID PROTEASE"/>
    <property type="match status" value="1"/>
</dbReference>
<dbReference type="EMBL" id="QQOH01000001">
    <property type="protein sequence ID" value="RDE25076.1"/>
    <property type="molecule type" value="Genomic_DNA"/>
</dbReference>
<proteinExistence type="inferred from homology"/>
<dbReference type="Gene3D" id="1.20.1540.10">
    <property type="entry name" value="Rhomboid-like"/>
    <property type="match status" value="1"/>
</dbReference>
<dbReference type="RefSeq" id="WP_114694672.1">
    <property type="nucleotide sequence ID" value="NZ_QQOH01000001.1"/>
</dbReference>
<comment type="similarity">
    <text evidence="2">Belongs to the peptidase S54 family.</text>
</comment>
<dbReference type="InterPro" id="IPR050925">
    <property type="entry name" value="Rhomboid_protease_S54"/>
</dbReference>
<evidence type="ECO:0000256" key="1">
    <source>
        <dbReference type="ARBA" id="ARBA00004141"/>
    </source>
</evidence>
<keyword evidence="10" id="KW-1185">Reference proteome</keyword>
<evidence type="ECO:0000256" key="3">
    <source>
        <dbReference type="ARBA" id="ARBA00022692"/>
    </source>
</evidence>
<accession>A0A369WX10</accession>
<feature type="transmembrane region" description="Helical" evidence="7">
    <location>
        <begin position="277"/>
        <end position="299"/>
    </location>
</feature>
<dbReference type="GO" id="GO:0004252">
    <property type="term" value="F:serine-type endopeptidase activity"/>
    <property type="evidence" value="ECO:0007669"/>
    <property type="project" value="InterPro"/>
</dbReference>
<keyword evidence="9" id="KW-0645">Protease</keyword>
<organism evidence="9 10">
    <name type="scientific">Motiliproteus coralliicola</name>
    <dbReference type="NCBI Taxonomy" id="2283196"/>
    <lineage>
        <taxon>Bacteria</taxon>
        <taxon>Pseudomonadati</taxon>
        <taxon>Pseudomonadota</taxon>
        <taxon>Gammaproteobacteria</taxon>
        <taxon>Oceanospirillales</taxon>
        <taxon>Oceanospirillaceae</taxon>
        <taxon>Motiliproteus</taxon>
    </lineage>
</organism>
<comment type="subcellular location">
    <subcellularLocation>
        <location evidence="1">Membrane</location>
        <topology evidence="1">Multi-pass membrane protein</topology>
    </subcellularLocation>
</comment>
<dbReference type="OrthoDB" id="9814037at2"/>
<sequence>MVIIPTEKRFEWEHAPIVLFVIVLLNILIFALYQSNDDAKFERALVSYEQLQYLDYEWPIFETYLSEQSDGSDSQQLQDYRELYQQQHTAELGYYVLSDAGFYHYLKANRQTLPVPEDFGYWENRAEIHDQVQSVSYLAFGLKPNDLNPITLLTHQFLHGDTMHLMGNLFFLVICGFAVEAAIGHWRFLLFYLISGAAGGLLYMALNLNSPTTLVGASGAISGVMAMYLGVFRLKKIEFFYWFFIFVGYFRAPALFILPFYIGKELYSYMTDLDSNVAFMAHTGGFIAGGLLIMLALVINSRILDEEYIEEDQQIDPRQQDLAQIYLYIEKYRFDSALKAIDKVVEKYGPCFDFSLLRYNLLKLQKGDGYSDAVQALLREDRLRPQQLKTVDEIWHDNPELQSQLDDEALLKLGWKLTALPDISTADQIFALLNSRETRGRPLGHLARKLARLHGDLGNNLKKKRYASIADQLQQS</sequence>
<feature type="transmembrane region" description="Helical" evidence="7">
    <location>
        <begin position="239"/>
        <end position="262"/>
    </location>
</feature>
<dbReference type="Proteomes" id="UP000253769">
    <property type="component" value="Unassembled WGS sequence"/>
</dbReference>
<feature type="domain" description="Peptidase S54 rhomboid" evidence="8">
    <location>
        <begin position="150"/>
        <end position="295"/>
    </location>
</feature>
<reference evidence="9 10" key="1">
    <citation type="submission" date="2018-07" db="EMBL/GenBank/DDBJ databases">
        <title>Motiliproteus coralliicola sp. nov., a bacterium isolated from Coral.</title>
        <authorList>
            <person name="Wang G."/>
        </authorList>
    </citation>
    <scope>NUCLEOTIDE SEQUENCE [LARGE SCALE GENOMIC DNA]</scope>
    <source>
        <strain evidence="9 10">C34</strain>
    </source>
</reference>
<dbReference type="Pfam" id="PF01694">
    <property type="entry name" value="Rhomboid"/>
    <property type="match status" value="1"/>
</dbReference>
<dbReference type="GO" id="GO:0006508">
    <property type="term" value="P:proteolysis"/>
    <property type="evidence" value="ECO:0007669"/>
    <property type="project" value="UniProtKB-KW"/>
</dbReference>
<feature type="transmembrane region" description="Helical" evidence="7">
    <location>
        <begin position="212"/>
        <end position="232"/>
    </location>
</feature>